<dbReference type="Proteomes" id="UP001246858">
    <property type="component" value="Unassembled WGS sequence"/>
</dbReference>
<proteinExistence type="predicted"/>
<sequence length="558" mass="62061">MKTLLIFSFILVLNIGYLAAQDVEQLVKQKPFTINGTLGLGLGTYSSSGIPARQRAFSYLFNGAPTISLYGIAFPFSVVVSDQQRGFTQPFNQYGISPTYKWVTLHAGWQSIQWSPYTLAGYNFLGGGLELNPGKLRFGFIYGRFNKAVEEDPLQVSAFSQTPAYRRKGFSAKLGWGTERNHVDVIVVKGKDQVGSIKNQPSSFNLTPSENLVLGISSRFSFLKYFTFDMEAAGSIFTRNLLADTVKNLKLEKVDFIKDLITLNASTQLLTAGHTSLGYQGKNYNVLVKYKRIDPDFKSMGAYYFENDVQNYTLEGGVKLLKGQMQLNGTFGLQNDNLLHDKAYQSNRKIGSINASYNKQQFGIDLRYSNYGVTQDRGLNPVVDTLRVAKTNHNLNAMLRYSIADTLISHSFILVGNIQALVDLNKFTSAQSQSDSKMANLSYQLGFPRKGLNFNTSFNYTIADIYLGHTVFFGPSVGASKDLLEGKLGLNAMLSYQQQKNNGKDAGNILNGSFNGSFRFTKRNAANLSVNYLRSNSKDITLPSFNEIYSNLSLTHSF</sequence>
<comment type="caution">
    <text evidence="1">The sequence shown here is derived from an EMBL/GenBank/DDBJ whole genome shotgun (WGS) entry which is preliminary data.</text>
</comment>
<accession>A0ACC6L1W2</accession>
<dbReference type="EMBL" id="JAVDTF010000004">
    <property type="protein sequence ID" value="MDR6785326.1"/>
    <property type="molecule type" value="Genomic_DNA"/>
</dbReference>
<keyword evidence="2" id="KW-1185">Reference proteome</keyword>
<evidence type="ECO:0000313" key="2">
    <source>
        <dbReference type="Proteomes" id="UP001246858"/>
    </source>
</evidence>
<organism evidence="1 2">
    <name type="scientific">Pedobacter africanus</name>
    <dbReference type="NCBI Taxonomy" id="151894"/>
    <lineage>
        <taxon>Bacteria</taxon>
        <taxon>Pseudomonadati</taxon>
        <taxon>Bacteroidota</taxon>
        <taxon>Sphingobacteriia</taxon>
        <taxon>Sphingobacteriales</taxon>
        <taxon>Sphingobacteriaceae</taxon>
        <taxon>Pedobacter</taxon>
    </lineage>
</organism>
<gene>
    <name evidence="1" type="ORF">J2X78_003911</name>
</gene>
<name>A0ACC6L1W2_9SPHI</name>
<evidence type="ECO:0000313" key="1">
    <source>
        <dbReference type="EMBL" id="MDR6785326.1"/>
    </source>
</evidence>
<protein>
    <submittedName>
        <fullName evidence="1">Uncharacterized protein</fullName>
    </submittedName>
</protein>
<reference evidence="1" key="1">
    <citation type="submission" date="2023-07" db="EMBL/GenBank/DDBJ databases">
        <title>Sorghum-associated microbial communities from plants grown in Nebraska, USA.</title>
        <authorList>
            <person name="Schachtman D."/>
        </authorList>
    </citation>
    <scope>NUCLEOTIDE SEQUENCE</scope>
    <source>
        <strain evidence="1">2697</strain>
    </source>
</reference>